<dbReference type="AlphaFoldDB" id="A0A8H3VYI7"/>
<reference evidence="2 3" key="1">
    <citation type="submission" date="2019-12" db="EMBL/GenBank/DDBJ databases">
        <title>A genome sequence resource for the geographically widespread anthracnose pathogen Colletotrichum asianum.</title>
        <authorList>
            <person name="Meng Y."/>
        </authorList>
    </citation>
    <scope>NUCLEOTIDE SEQUENCE [LARGE SCALE GENOMIC DNA]</scope>
    <source>
        <strain evidence="2 3">ICMP 18580</strain>
    </source>
</reference>
<dbReference type="InterPro" id="IPR054485">
    <property type="entry name" value="FlK-like_dom"/>
</dbReference>
<dbReference type="Pfam" id="PF22636">
    <property type="entry name" value="FlK"/>
    <property type="match status" value="1"/>
</dbReference>
<evidence type="ECO:0000259" key="1">
    <source>
        <dbReference type="Pfam" id="PF22636"/>
    </source>
</evidence>
<dbReference type="Gene3D" id="3.10.129.10">
    <property type="entry name" value="Hotdog Thioesterase"/>
    <property type="match status" value="1"/>
</dbReference>
<evidence type="ECO:0000313" key="2">
    <source>
        <dbReference type="EMBL" id="KAF0316695.1"/>
    </source>
</evidence>
<sequence length="143" mass="14789">MATSTLSIGTFSSASFRINPTNLVSAISTDPQDELPSVFATSRLVALMEIASARVLKPYLEPGQLSVGVTIDVSHTAPTPGDALVTAKATYRGKEGKLFVFDVVASDEGGEVGAAVHKRAVVGAQRLLDGAKKSVADSPSQAM</sequence>
<protein>
    <submittedName>
        <fullName evidence="2">Thioesterase family protein</fullName>
    </submittedName>
</protein>
<dbReference type="InterPro" id="IPR025540">
    <property type="entry name" value="FlK"/>
</dbReference>
<dbReference type="PANTHER" id="PTHR36934">
    <property type="entry name" value="BLR0278 PROTEIN"/>
    <property type="match status" value="1"/>
</dbReference>
<dbReference type="SUPFAM" id="SSF54637">
    <property type="entry name" value="Thioesterase/thiol ester dehydrase-isomerase"/>
    <property type="match status" value="1"/>
</dbReference>
<name>A0A8H3VYI7_9PEZI</name>
<evidence type="ECO:0000313" key="3">
    <source>
        <dbReference type="Proteomes" id="UP000434172"/>
    </source>
</evidence>
<dbReference type="PANTHER" id="PTHR36934:SF1">
    <property type="entry name" value="THIOESTERASE DOMAIN-CONTAINING PROTEIN"/>
    <property type="match status" value="1"/>
</dbReference>
<dbReference type="OrthoDB" id="4487988at2759"/>
<keyword evidence="3" id="KW-1185">Reference proteome</keyword>
<dbReference type="Proteomes" id="UP000434172">
    <property type="component" value="Unassembled WGS sequence"/>
</dbReference>
<dbReference type="PIRSF" id="PIRSF014972">
    <property type="entry name" value="FlK"/>
    <property type="match status" value="1"/>
</dbReference>
<proteinExistence type="predicted"/>
<comment type="caution">
    <text evidence="2">The sequence shown here is derived from an EMBL/GenBank/DDBJ whole genome shotgun (WGS) entry which is preliminary data.</text>
</comment>
<organism evidence="2 3">
    <name type="scientific">Colletotrichum asianum</name>
    <dbReference type="NCBI Taxonomy" id="702518"/>
    <lineage>
        <taxon>Eukaryota</taxon>
        <taxon>Fungi</taxon>
        <taxon>Dikarya</taxon>
        <taxon>Ascomycota</taxon>
        <taxon>Pezizomycotina</taxon>
        <taxon>Sordariomycetes</taxon>
        <taxon>Hypocreomycetidae</taxon>
        <taxon>Glomerellales</taxon>
        <taxon>Glomerellaceae</taxon>
        <taxon>Colletotrichum</taxon>
        <taxon>Colletotrichum gloeosporioides species complex</taxon>
    </lineage>
</organism>
<feature type="domain" description="Fluoroacetyl-CoA-specific thioesterase-like" evidence="1">
    <location>
        <begin position="33"/>
        <end position="123"/>
    </location>
</feature>
<dbReference type="InterPro" id="IPR029069">
    <property type="entry name" value="HotDog_dom_sf"/>
</dbReference>
<accession>A0A8H3VYI7</accession>
<gene>
    <name evidence="2" type="ORF">GQ607_016037</name>
</gene>
<dbReference type="EMBL" id="WOWK01000150">
    <property type="protein sequence ID" value="KAF0316695.1"/>
    <property type="molecule type" value="Genomic_DNA"/>
</dbReference>